<evidence type="ECO:0000313" key="12">
    <source>
        <dbReference type="Proteomes" id="UP000478008"/>
    </source>
</evidence>
<dbReference type="PROSITE" id="PS51321">
    <property type="entry name" value="TFIIS_CENTRAL"/>
    <property type="match status" value="1"/>
</dbReference>
<dbReference type="InterPro" id="IPR013083">
    <property type="entry name" value="Znf_RING/FYVE/PHD"/>
</dbReference>
<evidence type="ECO:0000256" key="2">
    <source>
        <dbReference type="ARBA" id="ARBA00011050"/>
    </source>
</evidence>
<dbReference type="SUPFAM" id="SSF46942">
    <property type="entry name" value="Elongation factor TFIIS domain 2"/>
    <property type="match status" value="1"/>
</dbReference>
<evidence type="ECO:0000256" key="6">
    <source>
        <dbReference type="ARBA" id="ARBA00022833"/>
    </source>
</evidence>
<dbReference type="AlphaFoldDB" id="A0A7D9H1R6"/>
<dbReference type="Pfam" id="PF07500">
    <property type="entry name" value="TFIIS_M"/>
    <property type="match status" value="1"/>
</dbReference>
<keyword evidence="5 7" id="KW-0863">Zinc-finger</keyword>
<feature type="region of interest" description="Disordered" evidence="8">
    <location>
        <begin position="1"/>
        <end position="20"/>
    </location>
</feature>
<evidence type="ECO:0000256" key="4">
    <source>
        <dbReference type="ARBA" id="ARBA00022723"/>
    </source>
</evidence>
<dbReference type="PROSITE" id="PS50016">
    <property type="entry name" value="ZF_PHD_2"/>
    <property type="match status" value="1"/>
</dbReference>
<dbReference type="SMART" id="SM00510">
    <property type="entry name" value="TFS2M"/>
    <property type="match status" value="1"/>
</dbReference>
<feature type="compositionally biased region" description="Basic and acidic residues" evidence="8">
    <location>
        <begin position="573"/>
        <end position="609"/>
    </location>
</feature>
<dbReference type="InterPro" id="IPR003618">
    <property type="entry name" value="TFIIS_cen_dom"/>
</dbReference>
<evidence type="ECO:0000256" key="7">
    <source>
        <dbReference type="PROSITE-ProRule" id="PRU00146"/>
    </source>
</evidence>
<dbReference type="Gene3D" id="3.30.40.10">
    <property type="entry name" value="Zinc/RING finger domain, C3HC4 (zinc finger)"/>
    <property type="match status" value="1"/>
</dbReference>
<dbReference type="InterPro" id="IPR001965">
    <property type="entry name" value="Znf_PHD"/>
</dbReference>
<reference evidence="11 12" key="1">
    <citation type="submission" date="2019-07" db="EMBL/GenBank/DDBJ databases">
        <authorList>
            <person name="Friedrich A."/>
            <person name="Schacherer J."/>
        </authorList>
    </citation>
    <scope>NUCLEOTIDE SEQUENCE [LARGE SCALE GENOMIC DNA]</scope>
</reference>
<keyword evidence="12" id="KW-1185">Reference proteome</keyword>
<feature type="region of interest" description="Disordered" evidence="8">
    <location>
        <begin position="526"/>
        <end position="620"/>
    </location>
</feature>
<feature type="compositionally biased region" description="Acidic residues" evidence="8">
    <location>
        <begin position="610"/>
        <end position="620"/>
    </location>
</feature>
<protein>
    <recommendedName>
        <fullName evidence="3">Transcription factor BYE1</fullName>
    </recommendedName>
</protein>
<dbReference type="SUPFAM" id="SSF57903">
    <property type="entry name" value="FYVE/PHD zinc finger"/>
    <property type="match status" value="1"/>
</dbReference>
<dbReference type="Proteomes" id="UP000478008">
    <property type="component" value="Unassembled WGS sequence"/>
</dbReference>
<sequence>MAGIRSSSRKNKGKNKRLQELEKLESVEMAALTKGKRGKKRKVSDDEKASIANKRYRTANDAGWAEEAKKLRITSDGVCCLPCGTTDLNYNEEEDTGLMIQCEKCRLWQHSKCLLGTEDDKLIPEHYMCNVCDAENPKYASLELKLTWSGYIDLMRKGKRMKKEDYILEEEEAPLKKEKKEKGEEEENGENNDEEKNGEEKTDGENIDNEKKIEEMKGEKKEEEKKEADADNISADNSKTNVRVEKLEDSKEEGDVSESIEKATDAEKDDADYVDTPDETPKKKNVTKEPADKSKPQARKEKDKNSAVKNSSVLDRITKTRSSVTQQFARKFKAKLETLSKDLQNEENPDKWAKNLEEELYNAFPAAAGNRGLDEYVKRSRTLIFNLGKANLMDKIVKNGFNFASIVRLTPDEMMRDDYKELANEVKKQSMNQTILPDTNERVRIRRTHRGEEIVETDEFGKKSVEDARLEEIENLREERERKLKAKKEKELETVGMLGVMNGNGEEDDSVQRKKVPQSVAFSIPMTGNFEDEDESQFTVDDGLQKGKSSGDADEIDDDDEFNKILEGVSAKPDMHEGKSGKERDDNDTKESDKGSAKDEANESKKKEESVDDNDDYDYDPLDTITVDPTIWTGKLEFPGAGIITTKALFKCSTATEKHKGNLVSKAKKMLAEMKSGSNGLFNAGRLSMSTADDYLMKVIQSRDFYMDELVPYTDEDISPVETQANIFTFMRVWNYFHSLRKFGVLDGRPEYVKDCYIVCLSRDETLNGFKVPSFLDFFDRDKLFRKLEKEKENEPEEEYEANDKKMFIVFVARKNLDYILESKKESFNEPLASIMDQLAS</sequence>
<dbReference type="Pfam" id="PF20826">
    <property type="entry name" value="PHD_5"/>
    <property type="match status" value="1"/>
</dbReference>
<dbReference type="Pfam" id="PF07744">
    <property type="entry name" value="SPOC"/>
    <property type="match status" value="1"/>
</dbReference>
<evidence type="ECO:0000259" key="9">
    <source>
        <dbReference type="PROSITE" id="PS50016"/>
    </source>
</evidence>
<keyword evidence="4" id="KW-0479">Metal-binding</keyword>
<dbReference type="SMART" id="SM00249">
    <property type="entry name" value="PHD"/>
    <property type="match status" value="1"/>
</dbReference>
<dbReference type="InterPro" id="IPR019786">
    <property type="entry name" value="Zinc_finger_PHD-type_CS"/>
</dbReference>
<evidence type="ECO:0000313" key="11">
    <source>
        <dbReference type="EMBL" id="VUG16285.1"/>
    </source>
</evidence>
<evidence type="ECO:0000256" key="1">
    <source>
        <dbReference type="ARBA" id="ARBA00002311"/>
    </source>
</evidence>
<dbReference type="GO" id="GO:0006368">
    <property type="term" value="P:transcription elongation by RNA polymerase II"/>
    <property type="evidence" value="ECO:0007669"/>
    <property type="project" value="TreeGrafter"/>
</dbReference>
<dbReference type="GO" id="GO:0000977">
    <property type="term" value="F:RNA polymerase II transcription regulatory region sequence-specific DNA binding"/>
    <property type="evidence" value="ECO:0007669"/>
    <property type="project" value="TreeGrafter"/>
</dbReference>
<comment type="similarity">
    <text evidence="2">Belongs to the BYE1 family.</text>
</comment>
<dbReference type="GO" id="GO:0005634">
    <property type="term" value="C:nucleus"/>
    <property type="evidence" value="ECO:0007669"/>
    <property type="project" value="TreeGrafter"/>
</dbReference>
<dbReference type="GO" id="GO:0008270">
    <property type="term" value="F:zinc ion binding"/>
    <property type="evidence" value="ECO:0007669"/>
    <property type="project" value="UniProtKB-KW"/>
</dbReference>
<dbReference type="GO" id="GO:0001139">
    <property type="term" value="F:RNA polymerase II complex recruiting activity"/>
    <property type="evidence" value="ECO:0007669"/>
    <property type="project" value="TreeGrafter"/>
</dbReference>
<dbReference type="InterPro" id="IPR019787">
    <property type="entry name" value="Znf_PHD-finger"/>
</dbReference>
<dbReference type="InterPro" id="IPR036575">
    <property type="entry name" value="TFIIS_cen_dom_sf"/>
</dbReference>
<dbReference type="PANTHER" id="PTHR11477:SF11">
    <property type="entry name" value="TRANSCRIPTION FACTOR BYE1"/>
    <property type="match status" value="1"/>
</dbReference>
<dbReference type="GO" id="GO:0031440">
    <property type="term" value="P:regulation of mRNA 3'-end processing"/>
    <property type="evidence" value="ECO:0007669"/>
    <property type="project" value="TreeGrafter"/>
</dbReference>
<feature type="compositionally biased region" description="Acidic residues" evidence="8">
    <location>
        <begin position="552"/>
        <end position="561"/>
    </location>
</feature>
<dbReference type="PANTHER" id="PTHR11477">
    <property type="entry name" value="TRANSCRIPTION FACTOR S-II ZINC FINGER DOMAIN-CONTAINING PROTEIN"/>
    <property type="match status" value="1"/>
</dbReference>
<feature type="region of interest" description="Disordered" evidence="8">
    <location>
        <begin position="175"/>
        <end position="315"/>
    </location>
</feature>
<feature type="domain" description="PHD-type" evidence="9">
    <location>
        <begin position="77"/>
        <end position="135"/>
    </location>
</feature>
<feature type="domain" description="TFIIS central" evidence="10">
    <location>
        <begin position="320"/>
        <end position="442"/>
    </location>
</feature>
<dbReference type="Gene3D" id="1.10.472.30">
    <property type="entry name" value="Transcription elongation factor S-II, central domain"/>
    <property type="match status" value="1"/>
</dbReference>
<feature type="compositionally biased region" description="Acidic residues" evidence="8">
    <location>
        <begin position="267"/>
        <end position="278"/>
    </location>
</feature>
<name>A0A7D9H1R6_DEKBR</name>
<evidence type="ECO:0000259" key="10">
    <source>
        <dbReference type="PROSITE" id="PS51321"/>
    </source>
</evidence>
<feature type="compositionally biased region" description="Basic and acidic residues" evidence="8">
    <location>
        <begin position="279"/>
        <end position="306"/>
    </location>
</feature>
<evidence type="ECO:0000256" key="8">
    <source>
        <dbReference type="SAM" id="MobiDB-lite"/>
    </source>
</evidence>
<feature type="compositionally biased region" description="Acidic residues" evidence="8">
    <location>
        <begin position="184"/>
        <end position="193"/>
    </location>
</feature>
<dbReference type="InterPro" id="IPR012921">
    <property type="entry name" value="SPOC_C"/>
</dbReference>
<keyword evidence="6" id="KW-0862">Zinc</keyword>
<comment type="function">
    <text evidence="1">Negative regulator of transcription elongation.</text>
</comment>
<accession>A0A7D9H1R6</accession>
<evidence type="ECO:0000256" key="3">
    <source>
        <dbReference type="ARBA" id="ARBA00021616"/>
    </source>
</evidence>
<organism evidence="11 12">
    <name type="scientific">Dekkera bruxellensis</name>
    <name type="common">Brettanomyces custersii</name>
    <dbReference type="NCBI Taxonomy" id="5007"/>
    <lineage>
        <taxon>Eukaryota</taxon>
        <taxon>Fungi</taxon>
        <taxon>Dikarya</taxon>
        <taxon>Ascomycota</taxon>
        <taxon>Saccharomycotina</taxon>
        <taxon>Pichiomycetes</taxon>
        <taxon>Pichiales</taxon>
        <taxon>Pichiaceae</taxon>
        <taxon>Brettanomyces</taxon>
    </lineage>
</organism>
<dbReference type="GO" id="GO:0031564">
    <property type="term" value="P:transcription antitermination"/>
    <property type="evidence" value="ECO:0007669"/>
    <property type="project" value="TreeGrafter"/>
</dbReference>
<dbReference type="InterPro" id="IPR011011">
    <property type="entry name" value="Znf_FYVE_PHD"/>
</dbReference>
<evidence type="ECO:0000256" key="5">
    <source>
        <dbReference type="ARBA" id="ARBA00022771"/>
    </source>
</evidence>
<dbReference type="PROSITE" id="PS01359">
    <property type="entry name" value="ZF_PHD_1"/>
    <property type="match status" value="1"/>
</dbReference>
<gene>
    <name evidence="11" type="ORF">DEBR0S1_12794G</name>
</gene>
<proteinExistence type="inferred from homology"/>
<feature type="compositionally biased region" description="Basic residues" evidence="8">
    <location>
        <begin position="7"/>
        <end position="16"/>
    </location>
</feature>
<dbReference type="EMBL" id="CABFWN010000001">
    <property type="protein sequence ID" value="VUG16285.1"/>
    <property type="molecule type" value="Genomic_DNA"/>
</dbReference>
<dbReference type="GO" id="GO:0006362">
    <property type="term" value="P:transcription elongation by RNA polymerase I"/>
    <property type="evidence" value="ECO:0007669"/>
    <property type="project" value="TreeGrafter"/>
</dbReference>
<feature type="compositionally biased region" description="Basic and acidic residues" evidence="8">
    <location>
        <begin position="194"/>
        <end position="229"/>
    </location>
</feature>